<reference evidence="1 2" key="1">
    <citation type="submission" date="2024-02" db="EMBL/GenBank/DDBJ databases">
        <authorList>
            <person name="Chen Y."/>
            <person name="Shah S."/>
            <person name="Dougan E. K."/>
            <person name="Thang M."/>
            <person name="Chan C."/>
        </authorList>
    </citation>
    <scope>NUCLEOTIDE SEQUENCE [LARGE SCALE GENOMIC DNA]</scope>
</reference>
<dbReference type="EMBL" id="CAXAMN010022370">
    <property type="protein sequence ID" value="CAK9068824.1"/>
    <property type="molecule type" value="Genomic_DNA"/>
</dbReference>
<organism evidence="1 2">
    <name type="scientific">Durusdinium trenchii</name>
    <dbReference type="NCBI Taxonomy" id="1381693"/>
    <lineage>
        <taxon>Eukaryota</taxon>
        <taxon>Sar</taxon>
        <taxon>Alveolata</taxon>
        <taxon>Dinophyceae</taxon>
        <taxon>Suessiales</taxon>
        <taxon>Symbiodiniaceae</taxon>
        <taxon>Durusdinium</taxon>
    </lineage>
</organism>
<accession>A0ABP0P171</accession>
<evidence type="ECO:0000313" key="2">
    <source>
        <dbReference type="Proteomes" id="UP001642484"/>
    </source>
</evidence>
<name>A0ABP0P171_9DINO</name>
<proteinExistence type="predicted"/>
<evidence type="ECO:0000313" key="1">
    <source>
        <dbReference type="EMBL" id="CAK9068824.1"/>
    </source>
</evidence>
<keyword evidence="2" id="KW-1185">Reference proteome</keyword>
<protein>
    <submittedName>
        <fullName evidence="1">Uncharacterized protein</fullName>
    </submittedName>
</protein>
<gene>
    <name evidence="1" type="ORF">CCMP2556_LOCUS33831</name>
</gene>
<sequence>MQQGHVVVWRPSLSMCCECIVRGGQEPVGPCRTCKFIRLLQLEVHQGKLRAFQDHEQLALEEEEVAQLRSVFPSDAFAPEALLSPIGPEAWDAKRQQFGKHGLDANIFPDCAVNNENHLERTTVAVFNQLKSSHLGVVVTVGGLYGHRHGEGEDVLDDPAIELLLEMQRLRTPALRALCLGCEEEQVASLTRARSLQEVFRLEALEETSLRSALPDISLPKDFIGPIDLLRLDALPHGSSCQVLRSLLLKVQPRLVAMFVFSQVPPPFEFIPHSQSVETPPALMACSLSAAMQVLAPHNIFLIHLTGPYALFVHREEWHQALPIDEMDCYRKSSAWGMQDIPIDFVREWFFEDVDKVLPRIWSNISSLYVSGQGMFTLGLQAKCNSSMIHNDLCKSYFWRHKPP</sequence>
<dbReference type="Proteomes" id="UP001642484">
    <property type="component" value="Unassembled WGS sequence"/>
</dbReference>
<comment type="caution">
    <text evidence="1">The sequence shown here is derived from an EMBL/GenBank/DDBJ whole genome shotgun (WGS) entry which is preliminary data.</text>
</comment>